<accession>A0AAV5SWG1</accession>
<sequence length="316" mass="36333">QLLVRLLGAVSQIGPISDLFDTTAPDASPIQAIGQLGDIIHPFLRETPEFDDMLLGRLIVSKENYPFLTLKSAPESAHIYPTVQQLEIIKAAAGGRRTFLSRATGDENWSWQEELAKFLKAEFSYEVLNSTVVDPGSLPFDKLHAGEYFKTVIVKETKGEVFLQKLFADLQNLSTTAIPWLPAQTLVKEMDMCLDVEYSRASNKDFKFDLNVGGKMVFYRVICEQRTNLDHIISISVYENDFKFHPIEHIDTIAKSWKFLWFGGHKVEIHRWFEPRYLTQKDWQTLVDYMMSDFAVRLRFEYREILEAGGIDVHDD</sequence>
<organism evidence="1 2">
    <name type="scientific">Pristionchus entomophagus</name>
    <dbReference type="NCBI Taxonomy" id="358040"/>
    <lineage>
        <taxon>Eukaryota</taxon>
        <taxon>Metazoa</taxon>
        <taxon>Ecdysozoa</taxon>
        <taxon>Nematoda</taxon>
        <taxon>Chromadorea</taxon>
        <taxon>Rhabditida</taxon>
        <taxon>Rhabditina</taxon>
        <taxon>Diplogasteromorpha</taxon>
        <taxon>Diplogasteroidea</taxon>
        <taxon>Neodiplogasteridae</taxon>
        <taxon>Pristionchus</taxon>
    </lineage>
</organism>
<reference evidence="1" key="1">
    <citation type="submission" date="2023-10" db="EMBL/GenBank/DDBJ databases">
        <title>Genome assembly of Pristionchus species.</title>
        <authorList>
            <person name="Yoshida K."/>
            <person name="Sommer R.J."/>
        </authorList>
    </citation>
    <scope>NUCLEOTIDE SEQUENCE</scope>
    <source>
        <strain evidence="1">RS0144</strain>
    </source>
</reference>
<evidence type="ECO:0000313" key="1">
    <source>
        <dbReference type="EMBL" id="GMS87687.1"/>
    </source>
</evidence>
<proteinExistence type="predicted"/>
<dbReference type="Proteomes" id="UP001432027">
    <property type="component" value="Unassembled WGS sequence"/>
</dbReference>
<dbReference type="AlphaFoldDB" id="A0AAV5SWG1"/>
<name>A0AAV5SWG1_9BILA</name>
<comment type="caution">
    <text evidence="1">The sequence shown here is derived from an EMBL/GenBank/DDBJ whole genome shotgun (WGS) entry which is preliminary data.</text>
</comment>
<gene>
    <name evidence="1" type="ORF">PENTCL1PPCAC_9862</name>
</gene>
<feature type="non-terminal residue" evidence="1">
    <location>
        <position position="1"/>
    </location>
</feature>
<protein>
    <submittedName>
        <fullName evidence="1">Uncharacterized protein</fullName>
    </submittedName>
</protein>
<evidence type="ECO:0000313" key="2">
    <source>
        <dbReference type="Proteomes" id="UP001432027"/>
    </source>
</evidence>
<keyword evidence="2" id="KW-1185">Reference proteome</keyword>
<dbReference type="EMBL" id="BTSX01000003">
    <property type="protein sequence ID" value="GMS87687.1"/>
    <property type="molecule type" value="Genomic_DNA"/>
</dbReference>